<name>A0A0M2UQD2_9BACT</name>
<protein>
    <submittedName>
        <fullName evidence="3">Uncharacterized protein</fullName>
    </submittedName>
</protein>
<reference evidence="3 4" key="1">
    <citation type="journal article" date="2013" name="BMC Microbiol.">
        <title>Identification of the type II cytochrome c maturation pathway in anammox bacteria by comparative genomics.</title>
        <authorList>
            <person name="Ferousi C."/>
            <person name="Speth D.R."/>
            <person name="Reimann J."/>
            <person name="Op den Camp H.J."/>
            <person name="Allen J.W."/>
            <person name="Keltjens J.T."/>
            <person name="Jetten M.S."/>
        </authorList>
    </citation>
    <scope>NUCLEOTIDE SEQUENCE [LARGE SCALE GENOMIC DNA]</scope>
    <source>
        <strain evidence="3">RU1</strain>
    </source>
</reference>
<comment type="caution">
    <text evidence="3">The sequence shown here is derived from an EMBL/GenBank/DDBJ whole genome shotgun (WGS) entry which is preliminary data.</text>
</comment>
<keyword evidence="2" id="KW-1133">Transmembrane helix</keyword>
<dbReference type="Proteomes" id="UP000034954">
    <property type="component" value="Unassembled WGS sequence"/>
</dbReference>
<evidence type="ECO:0000313" key="3">
    <source>
        <dbReference type="EMBL" id="KKO18092.1"/>
    </source>
</evidence>
<proteinExistence type="predicted"/>
<feature type="compositionally biased region" description="Basic and acidic residues" evidence="1">
    <location>
        <begin position="67"/>
        <end position="90"/>
    </location>
</feature>
<feature type="transmembrane region" description="Helical" evidence="2">
    <location>
        <begin position="105"/>
        <end position="124"/>
    </location>
</feature>
<keyword evidence="2" id="KW-0812">Transmembrane</keyword>
<sequence>MTKGSDSREFFEIFKPMQKAEDVQKNEVKSQEEPTEVSHQPKPVTPNEKTADKAASTADPLGWIKKTSGEEPFLKESRKETQPVFTHGKEDRPLRKDEVVLRQETLIIGAIAATFLSIACFFIGHKVGYNKGILSQAEEWLETIEPQEAKKPVFKQSIPENIPEKTVAKPAPPQTEKQNEQPKPIIKDTWTLRVVSYKNTKENLEKAKAWQKQSRKLLTMMRLLSIVVRKFSFVSVSLRKLIAPIYLLHKRLLPSLSIKTRDNLRDVIPSV</sequence>
<feature type="region of interest" description="Disordered" evidence="1">
    <location>
        <begin position="1"/>
        <end position="90"/>
    </location>
</feature>
<evidence type="ECO:0000256" key="2">
    <source>
        <dbReference type="SAM" id="Phobius"/>
    </source>
</evidence>
<evidence type="ECO:0000256" key="1">
    <source>
        <dbReference type="SAM" id="MobiDB-lite"/>
    </source>
</evidence>
<keyword evidence="4" id="KW-1185">Reference proteome</keyword>
<organism evidence="3 4">
    <name type="scientific">Candidatus Brocadia fulgida</name>
    <dbReference type="NCBI Taxonomy" id="380242"/>
    <lineage>
        <taxon>Bacteria</taxon>
        <taxon>Pseudomonadati</taxon>
        <taxon>Planctomycetota</taxon>
        <taxon>Candidatus Brocadiia</taxon>
        <taxon>Candidatus Brocadiales</taxon>
        <taxon>Candidatus Brocadiaceae</taxon>
        <taxon>Candidatus Brocadia</taxon>
    </lineage>
</organism>
<dbReference type="EMBL" id="LAQJ01000294">
    <property type="protein sequence ID" value="KKO18092.1"/>
    <property type="molecule type" value="Genomic_DNA"/>
</dbReference>
<evidence type="ECO:0000313" key="4">
    <source>
        <dbReference type="Proteomes" id="UP000034954"/>
    </source>
</evidence>
<accession>A0A0M2UQD2</accession>
<feature type="compositionally biased region" description="Basic and acidic residues" evidence="1">
    <location>
        <begin position="1"/>
        <end position="32"/>
    </location>
</feature>
<keyword evidence="2" id="KW-0472">Membrane</keyword>
<gene>
    <name evidence="3" type="ORF">BROFUL_03222</name>
</gene>
<dbReference type="AlphaFoldDB" id="A0A0M2UQD2"/>